<dbReference type="SUPFAM" id="SSF47598">
    <property type="entry name" value="Ribbon-helix-helix"/>
    <property type="match status" value="1"/>
</dbReference>
<dbReference type="Gene3D" id="1.10.1220.10">
    <property type="entry name" value="Met repressor-like"/>
    <property type="match status" value="1"/>
</dbReference>
<sequence length="57" mass="6221">MSAIPPLGVRLPQDVKEKIKASALQNRRSMNAEIIVALESIYSSTKIHETKKADATA</sequence>
<name>A0A7W6C2X5_9HYPH</name>
<dbReference type="EMBL" id="JACIDV010000002">
    <property type="protein sequence ID" value="MBB3944755.1"/>
    <property type="molecule type" value="Genomic_DNA"/>
</dbReference>
<accession>A0A7W6C2X5</accession>
<dbReference type="Proteomes" id="UP000565286">
    <property type="component" value="Unassembled WGS sequence"/>
</dbReference>
<evidence type="ECO:0000313" key="2">
    <source>
        <dbReference type="EMBL" id="MBB3944755.1"/>
    </source>
</evidence>
<evidence type="ECO:0000259" key="1">
    <source>
        <dbReference type="Pfam" id="PF03869"/>
    </source>
</evidence>
<dbReference type="Pfam" id="PF03869">
    <property type="entry name" value="Arc"/>
    <property type="match status" value="1"/>
</dbReference>
<protein>
    <recommendedName>
        <fullName evidence="1">Arc-like DNA binding domain-containing protein</fullName>
    </recommendedName>
</protein>
<reference evidence="2 3" key="1">
    <citation type="submission" date="2020-08" db="EMBL/GenBank/DDBJ databases">
        <title>Genomic Encyclopedia of Type Strains, Phase IV (KMG-IV): sequencing the most valuable type-strain genomes for metagenomic binning, comparative biology and taxonomic classification.</title>
        <authorList>
            <person name="Goeker M."/>
        </authorList>
    </citation>
    <scope>NUCLEOTIDE SEQUENCE [LARGE SCALE GENOMIC DNA]</scope>
    <source>
        <strain evidence="2 3">DSM 26438</strain>
    </source>
</reference>
<dbReference type="AlphaFoldDB" id="A0A7W6C2X5"/>
<comment type="caution">
    <text evidence="2">The sequence shown here is derived from an EMBL/GenBank/DDBJ whole genome shotgun (WGS) entry which is preliminary data.</text>
</comment>
<dbReference type="GO" id="GO:0006355">
    <property type="term" value="P:regulation of DNA-templated transcription"/>
    <property type="evidence" value="ECO:0007669"/>
    <property type="project" value="InterPro"/>
</dbReference>
<dbReference type="InterPro" id="IPR005569">
    <property type="entry name" value="Arc_DNA-bd_dom"/>
</dbReference>
<dbReference type="InterPro" id="IPR010985">
    <property type="entry name" value="Ribbon_hlx_hlx"/>
</dbReference>
<dbReference type="InterPro" id="IPR013321">
    <property type="entry name" value="Arc_rbn_hlx_hlx"/>
</dbReference>
<organism evidence="2 3">
    <name type="scientific">Rhizobium skierniewicense</name>
    <dbReference type="NCBI Taxonomy" id="984260"/>
    <lineage>
        <taxon>Bacteria</taxon>
        <taxon>Pseudomonadati</taxon>
        <taxon>Pseudomonadota</taxon>
        <taxon>Alphaproteobacteria</taxon>
        <taxon>Hyphomicrobiales</taxon>
        <taxon>Rhizobiaceae</taxon>
        <taxon>Rhizobium/Agrobacterium group</taxon>
        <taxon>Rhizobium</taxon>
    </lineage>
</organism>
<keyword evidence="3" id="KW-1185">Reference proteome</keyword>
<feature type="domain" description="Arc-like DNA binding" evidence="1">
    <location>
        <begin position="2"/>
        <end position="39"/>
    </location>
</feature>
<proteinExistence type="predicted"/>
<dbReference type="GO" id="GO:0003677">
    <property type="term" value="F:DNA binding"/>
    <property type="evidence" value="ECO:0007669"/>
    <property type="project" value="InterPro"/>
</dbReference>
<gene>
    <name evidence="2" type="ORF">GGQ73_000680</name>
</gene>
<dbReference type="RefSeq" id="WP_183893974.1">
    <property type="nucleotide sequence ID" value="NZ_JACIDV010000002.1"/>
</dbReference>
<evidence type="ECO:0000313" key="3">
    <source>
        <dbReference type="Proteomes" id="UP000565286"/>
    </source>
</evidence>